<dbReference type="PANTHER" id="PTHR32063">
    <property type="match status" value="1"/>
</dbReference>
<keyword evidence="4" id="KW-1003">Cell membrane</keyword>
<dbReference type="NCBIfam" id="TIGR00915">
    <property type="entry name" value="2A0602"/>
    <property type="match status" value="1"/>
</dbReference>
<feature type="transmembrane region" description="Helical" evidence="10">
    <location>
        <begin position="12"/>
        <end position="33"/>
    </location>
</feature>
<dbReference type="Gene3D" id="3.30.70.1440">
    <property type="entry name" value="Multidrug efflux transporter AcrB pore domain"/>
    <property type="match status" value="1"/>
</dbReference>
<feature type="transmembrane region" description="Helical" evidence="10">
    <location>
        <begin position="468"/>
        <end position="495"/>
    </location>
</feature>
<evidence type="ECO:0000256" key="6">
    <source>
        <dbReference type="ARBA" id="ARBA00022692"/>
    </source>
</evidence>
<dbReference type="InterPro" id="IPR001036">
    <property type="entry name" value="Acrflvin-R"/>
</dbReference>
<feature type="transmembrane region" description="Helical" evidence="10">
    <location>
        <begin position="364"/>
        <end position="384"/>
    </location>
</feature>
<feature type="transmembrane region" description="Helical" evidence="10">
    <location>
        <begin position="1000"/>
        <end position="1026"/>
    </location>
</feature>
<dbReference type="Gene3D" id="3.30.70.1320">
    <property type="entry name" value="Multidrug efflux transporter AcrB pore domain like"/>
    <property type="match status" value="1"/>
</dbReference>
<dbReference type="EMBL" id="JACRTI010000009">
    <property type="protein sequence ID" value="MBC8601189.1"/>
    <property type="molecule type" value="Genomic_DNA"/>
</dbReference>
<dbReference type="Gene3D" id="3.30.70.1430">
    <property type="entry name" value="Multidrug efflux transporter AcrB pore domain"/>
    <property type="match status" value="2"/>
</dbReference>
<protein>
    <submittedName>
        <fullName evidence="11">Efflux RND transporter permease subunit</fullName>
    </submittedName>
    <submittedName>
        <fullName evidence="12">Hydrophobe/amphiphile efflux-1 family RND transporter</fullName>
    </submittedName>
</protein>
<evidence type="ECO:0000256" key="9">
    <source>
        <dbReference type="SAM" id="MobiDB-lite"/>
    </source>
</evidence>
<dbReference type="EMBL" id="QREV01000009">
    <property type="protein sequence ID" value="RDU50055.1"/>
    <property type="molecule type" value="Genomic_DNA"/>
</dbReference>
<sequence length="1067" mass="116337">MKGNIFIKRPVMAISISVLILIVGLISLFTLPVEQYPDIAPPTVYVTANYTGADAEAVMNSVIMPLEESINGVENMMYITSTASNAGSAVIQVYFKQGTDPDMAAVNVQNRVSKAQGLLPAEVTRIGVATQKRQTSFLQINTLVCNDGRYDETFLANYLDINVIPEIKRIEGVGDVLELGNTYSMRIWLKPELMAQYSLIPSDVTAVLGEQNIEAPTGSLGENSKNVFQFTMKYRGRLKSVDEFKNTVIRSHADGSVLRLQDIADVELGALSYAFHGEMDSKPAVTFIAFQVAGANATTVNEKITNLLNEMSDKLPEGTEFVTLMSSNDFLFASIHNVVETLFIAIILVILVVYFFLQDFKSTLIPSISIIVSLIGTFACLMAAGFSINILTMFALVLAIGTVVDDAIVVVEAVQAKFDAGYKSPYQATKDAMSDVTMAVISCTCVFMAVFVPVTFMGGTSGIFYTQFGVTMATAVGLSCICALTLCPALCALLMKPSDGTKSEKSLNGRVRAAYNASFNAMLGKYKKGVLFFIHHRWMVWTALVATIVLLAYFMNTTKTGLVPQEDQGVMMINVSVSPGSTLEETTKVMNKVEDIIKQTDEVEHYAKITGYGLIAGQGTSYGTIIIRLKNWDDRKGSEHTANAVMSRLNAQFHGIKEAQIFCFQPGMIPGYGMGNSIELNLQDKTGGDMAVFYENTMKFLGALNQRPEVAMAYTSYAMNFPQVTVDVDAAKCKRAGISPATVLDALGSYCGGAYISNYNQFGKVYRVMMQASPEYRLNEHSLNNMFVRNGAEMAPISQFVTLKKVQGAEVANRFNLYSSITANVNPADGYSSGEVQNAIEEVAAQVLPTGYGYEYGGMAREEAGNSGLKTLFIYAVCIVLIFLILACLYESFLVPFAVIFSVPFGLMGSFLFAKIFGLENNIYLQTGVIMLIGLLAKTAILITEFAIERRRKGMGIVESAYSAAQARFRPILMTVLTMIFGMLPLMFSTGAGANGNSSLGTGVVGGMAIGTLALLFVVPVFYIIFEYLQEKIRKPMTEKADMQVALEKEKSQSERGEFNKDNNSEV</sequence>
<feature type="transmembrane region" description="Helical" evidence="10">
    <location>
        <begin position="435"/>
        <end position="456"/>
    </location>
</feature>
<feature type="transmembrane region" description="Helical" evidence="10">
    <location>
        <begin position="872"/>
        <end position="890"/>
    </location>
</feature>
<organism evidence="12 13">
    <name type="scientific">Parabacteroides acidifaciens</name>
    <dbReference type="NCBI Taxonomy" id="2290935"/>
    <lineage>
        <taxon>Bacteria</taxon>
        <taxon>Pseudomonadati</taxon>
        <taxon>Bacteroidota</taxon>
        <taxon>Bacteroidia</taxon>
        <taxon>Bacteroidales</taxon>
        <taxon>Tannerellaceae</taxon>
        <taxon>Parabacteroides</taxon>
    </lineage>
</organism>
<evidence type="ECO:0000256" key="5">
    <source>
        <dbReference type="ARBA" id="ARBA00022519"/>
    </source>
</evidence>
<evidence type="ECO:0000256" key="8">
    <source>
        <dbReference type="ARBA" id="ARBA00023136"/>
    </source>
</evidence>
<keyword evidence="7 10" id="KW-1133">Transmembrane helix</keyword>
<evidence type="ECO:0000256" key="10">
    <source>
        <dbReference type="SAM" id="Phobius"/>
    </source>
</evidence>
<evidence type="ECO:0000313" key="12">
    <source>
        <dbReference type="EMBL" id="RDU50055.1"/>
    </source>
</evidence>
<evidence type="ECO:0000256" key="1">
    <source>
        <dbReference type="ARBA" id="ARBA00004429"/>
    </source>
</evidence>
<dbReference type="FunFam" id="1.20.1640.10:FF:000001">
    <property type="entry name" value="Efflux pump membrane transporter"/>
    <property type="match status" value="1"/>
</dbReference>
<proteinExistence type="inferred from homology"/>
<gene>
    <name evidence="12" type="ORF">DWU89_05680</name>
    <name evidence="11" type="ORF">H8784_05565</name>
</gene>
<dbReference type="GO" id="GO:0042910">
    <property type="term" value="F:xenobiotic transmembrane transporter activity"/>
    <property type="evidence" value="ECO:0007669"/>
    <property type="project" value="TreeGrafter"/>
</dbReference>
<dbReference type="Pfam" id="PF00873">
    <property type="entry name" value="ACR_tran"/>
    <property type="match status" value="1"/>
</dbReference>
<dbReference type="RefSeq" id="WP_115498674.1">
    <property type="nucleotide sequence ID" value="NZ_JACRTI010000009.1"/>
</dbReference>
<comment type="similarity">
    <text evidence="2">Belongs to the resistance-nodulation-cell division (RND) (TC 2.A.6) family.</text>
</comment>
<keyword evidence="14" id="KW-1185">Reference proteome</keyword>
<evidence type="ECO:0000256" key="7">
    <source>
        <dbReference type="ARBA" id="ARBA00022989"/>
    </source>
</evidence>
<name>A0A3D8HGF1_9BACT</name>
<feature type="transmembrane region" description="Helical" evidence="10">
    <location>
        <begin position="330"/>
        <end position="357"/>
    </location>
</feature>
<accession>A0A3D8HGF1</accession>
<evidence type="ECO:0000256" key="4">
    <source>
        <dbReference type="ARBA" id="ARBA00022475"/>
    </source>
</evidence>
<dbReference type="SUPFAM" id="SSF82693">
    <property type="entry name" value="Multidrug efflux transporter AcrB pore domain, PN1, PN2, PC1 and PC2 subdomains"/>
    <property type="match status" value="3"/>
</dbReference>
<keyword evidence="6 10" id="KW-0812">Transmembrane</keyword>
<reference evidence="12 13" key="1">
    <citation type="submission" date="2018-07" db="EMBL/GenBank/DDBJ databases">
        <title>Parabacteroides acidifaciens nov. sp., isolated from human feces.</title>
        <authorList>
            <person name="Wang Y.J."/>
        </authorList>
    </citation>
    <scope>NUCLEOTIDE SEQUENCE [LARGE SCALE GENOMIC DNA]</scope>
    <source>
        <strain evidence="12 13">426-9</strain>
    </source>
</reference>
<dbReference type="InterPro" id="IPR004764">
    <property type="entry name" value="MdtF-like"/>
</dbReference>
<dbReference type="Proteomes" id="UP000629596">
    <property type="component" value="Unassembled WGS sequence"/>
</dbReference>
<dbReference type="Proteomes" id="UP000256321">
    <property type="component" value="Unassembled WGS sequence"/>
</dbReference>
<evidence type="ECO:0000313" key="14">
    <source>
        <dbReference type="Proteomes" id="UP000629596"/>
    </source>
</evidence>
<dbReference type="SUPFAM" id="SSF82714">
    <property type="entry name" value="Multidrug efflux transporter AcrB TolC docking domain, DN and DC subdomains"/>
    <property type="match status" value="2"/>
</dbReference>
<dbReference type="Gene3D" id="3.30.2090.10">
    <property type="entry name" value="Multidrug efflux transporter AcrB TolC docking domain, DN and DC subdomains"/>
    <property type="match status" value="2"/>
</dbReference>
<dbReference type="PANTHER" id="PTHR32063:SF9">
    <property type="entry name" value="SIMILAR TO MULTIDRUG RESISTANCE PROTEIN MEXB"/>
    <property type="match status" value="1"/>
</dbReference>
<dbReference type="SUPFAM" id="SSF82866">
    <property type="entry name" value="Multidrug efflux transporter AcrB transmembrane domain"/>
    <property type="match status" value="2"/>
</dbReference>
<evidence type="ECO:0000313" key="13">
    <source>
        <dbReference type="Proteomes" id="UP000256321"/>
    </source>
</evidence>
<dbReference type="Gene3D" id="1.20.1640.10">
    <property type="entry name" value="Multidrug efflux transporter AcrB transmembrane domain"/>
    <property type="match status" value="2"/>
</dbReference>
<comment type="subcellular location">
    <subcellularLocation>
        <location evidence="1">Cell inner membrane</location>
        <topology evidence="1">Multi-pass membrane protein</topology>
    </subcellularLocation>
</comment>
<evidence type="ECO:0000256" key="2">
    <source>
        <dbReference type="ARBA" id="ARBA00010942"/>
    </source>
</evidence>
<evidence type="ECO:0000313" key="11">
    <source>
        <dbReference type="EMBL" id="MBC8601189.1"/>
    </source>
</evidence>
<comment type="caution">
    <text evidence="12">The sequence shown here is derived from an EMBL/GenBank/DDBJ whole genome shotgun (WGS) entry which is preliminary data.</text>
</comment>
<feature type="transmembrane region" description="Helical" evidence="10">
    <location>
        <begin position="897"/>
        <end position="917"/>
    </location>
</feature>
<keyword evidence="5" id="KW-0997">Cell inner membrane</keyword>
<reference evidence="11 14" key="2">
    <citation type="submission" date="2020-08" db="EMBL/GenBank/DDBJ databases">
        <title>Genome public.</title>
        <authorList>
            <person name="Liu C."/>
            <person name="Sun Q."/>
        </authorList>
    </citation>
    <scope>NUCLEOTIDE SEQUENCE [LARGE SCALE GENOMIC DNA]</scope>
    <source>
        <strain evidence="11 14">426_9</strain>
    </source>
</reference>
<feature type="transmembrane region" description="Helical" evidence="10">
    <location>
        <begin position="538"/>
        <end position="555"/>
    </location>
</feature>
<feature type="region of interest" description="Disordered" evidence="9">
    <location>
        <begin position="1044"/>
        <end position="1067"/>
    </location>
</feature>
<dbReference type="GO" id="GO:0015562">
    <property type="term" value="F:efflux transmembrane transporter activity"/>
    <property type="evidence" value="ECO:0007669"/>
    <property type="project" value="InterPro"/>
</dbReference>
<evidence type="ECO:0000256" key="3">
    <source>
        <dbReference type="ARBA" id="ARBA00022448"/>
    </source>
</evidence>
<dbReference type="FunFam" id="3.30.70.1430:FF:000001">
    <property type="entry name" value="Efflux pump membrane transporter"/>
    <property type="match status" value="1"/>
</dbReference>
<keyword evidence="3" id="KW-0813">Transport</keyword>
<dbReference type="GO" id="GO:0009636">
    <property type="term" value="P:response to toxic substance"/>
    <property type="evidence" value="ECO:0007669"/>
    <property type="project" value="UniProtKB-ARBA"/>
</dbReference>
<dbReference type="PRINTS" id="PR00702">
    <property type="entry name" value="ACRIFLAVINRP"/>
</dbReference>
<feature type="transmembrane region" description="Helical" evidence="10">
    <location>
        <begin position="390"/>
        <end position="414"/>
    </location>
</feature>
<dbReference type="InterPro" id="IPR027463">
    <property type="entry name" value="AcrB_DN_DC_subdom"/>
</dbReference>
<feature type="transmembrane region" description="Helical" evidence="10">
    <location>
        <begin position="923"/>
        <end position="948"/>
    </location>
</feature>
<dbReference type="AlphaFoldDB" id="A0A3D8HGF1"/>
<keyword evidence="8 10" id="KW-0472">Membrane</keyword>
<dbReference type="GO" id="GO:0005886">
    <property type="term" value="C:plasma membrane"/>
    <property type="evidence" value="ECO:0007669"/>
    <property type="project" value="UniProtKB-SubCell"/>
</dbReference>
<feature type="transmembrane region" description="Helical" evidence="10">
    <location>
        <begin position="969"/>
        <end position="988"/>
    </location>
</feature>